<keyword evidence="3" id="KW-1185">Reference proteome</keyword>
<comment type="caution">
    <text evidence="2">The sequence shown here is derived from an EMBL/GenBank/DDBJ whole genome shotgun (WGS) entry which is preliminary data.</text>
</comment>
<sequence length="1428" mass="164063">MLDARQLVQSIAKKHGFLGEDVYSRMEPDVRRQVEEAMLNKDEMIGSSVITLSKNLYNSSARFVFELLQNADDNSYSRAKASSADPYVSFHVYNHRIVVECNEDGFTHENLVAICNVGKSSKSGAQGYIGEKGIGFKSVFMVAWKVLIQSGDFSFYFQHKKGDSGMGMISPVWQDVESDSDDNDATAGPLTRITLFLHDSMLSDAMETTRLQFQEIESTFLLFMKNLRRIDVAMYDENDGQTRFTRYSIEHQSENRVELETEFLIQTDFVTDASRQDIVRSSARNIGLLDGIAETFVKAVSQFCEHPTLRYTWMRYLPQRDDYPWDKFWSSLLKKIESELEETPVLWTRSHSNLRPIEAMRRLDHKMLDHTDNPLLPDSVPGQYLASEYSYADLNRLIQYGLRTMSEKNFLEKLELDLDNHSSKVKSIYTDEKWHARLAECLISLFSRFPTAIKVLDLIPLVGGGWVSVWGNSIFYSQADNKHPIPRDLGLKLVDSRAEKNTQRKKLFDVLGVKNAKIMDIKELIFDKYQYSSFSVRDLATSRSHLNFLYFATHVAHEKSFSDSMNYGRMHILDQEHRCKRSNATHPVYFVDDKSYGAKELFRIVNTDTDSNDAAPGLDVSFIHHEYMEDPPNQPEGGRQNWETWLRDTLDIYDFIPLFTKGEALNVSYHLSKECLYVSKYRPKKFLGFLLENWRQTDNEAIIKHPNLIEELLKLEVLCESGRKHPLGKTYLPIAAHQEARRFFEDEEFFPWLHIEASLRDDDTKFSELQALAKKLSFGFPKSEVEFFLDILRYIKSANEDASKLTRETRVYDLYGRIEARYRESGDQEACRDLIKKAFMSFLTYAPAFGNIEPVWCYYNSCRWDAPTPSSYWICLKWHYENVADIVPLKALFHGILEVPNVGPLDFEDELAELAQSDEPSSHFNDIYRAYRNLQDMIPQMTDAERNHIRIAVHFRSPRARNGEQLFYDELKKIKVYETDGITSQLHLSQDGKIITVELSKSEIHLQDREDGLRIYVPQDEDLQYQCFLDRIHEALLEWIMTDPSTGICEDFNDRAVHAMQSVIHAQPKYISATLTRSGIVSIDIPDDSMMVQPDDKIPAPPGPDEEHIPQSSQGDSDWERDTLVQDNTQHTVPPTRPVDTSDADDPEDNRVTSARAAHRSVSPIVNPITYTPRQGAASVRISLSPEIADPVIVDYEYLRILRSAVIFARRAVFPSRGTFDMAALSGSLPTEADTDNPGAYFGLRSSEKIERDKKIGAAGELFVFEILSRLTPVLPGFSRDNWQSTIRHYVSIHDEYADLTPWVGRETADITYHDSAGILTNLLVDKGYLDASPWLGRRPRYFLEVKATTGDCDSAFYMNKHQYALMQTCSNGDSGYEQLNYIYVIFRVFNVGKESIDMKVYVDPEVMRTRNELKFKAEAWSVVPAPS</sequence>
<evidence type="ECO:0008006" key="4">
    <source>
        <dbReference type="Google" id="ProtNLM"/>
    </source>
</evidence>
<gene>
    <name evidence="2" type="ORF">TCE0_039f12841</name>
</gene>
<protein>
    <recommendedName>
        <fullName evidence="4">Protein NO VEIN C-terminal domain-containing protein</fullName>
    </recommendedName>
</protein>
<accession>A0A6N4SL72</accession>
<evidence type="ECO:0000256" key="1">
    <source>
        <dbReference type="SAM" id="MobiDB-lite"/>
    </source>
</evidence>
<organism evidence="2 3">
    <name type="scientific">Talaromyces pinophilus</name>
    <name type="common">Penicillium pinophilum</name>
    <dbReference type="NCBI Taxonomy" id="128442"/>
    <lineage>
        <taxon>Eukaryota</taxon>
        <taxon>Fungi</taxon>
        <taxon>Dikarya</taxon>
        <taxon>Ascomycota</taxon>
        <taxon>Pezizomycotina</taxon>
        <taxon>Eurotiomycetes</taxon>
        <taxon>Eurotiomycetidae</taxon>
        <taxon>Eurotiales</taxon>
        <taxon>Trichocomaceae</taxon>
        <taxon>Talaromyces</taxon>
        <taxon>Talaromyces sect. Talaromyces</taxon>
    </lineage>
</organism>
<dbReference type="InterPro" id="IPR052957">
    <property type="entry name" value="Auxin_embryo_med"/>
</dbReference>
<feature type="region of interest" description="Disordered" evidence="1">
    <location>
        <begin position="1087"/>
        <end position="1159"/>
    </location>
</feature>
<reference evidence="3" key="1">
    <citation type="journal article" date="2015" name="Genome Announc.">
        <title>Draft genome sequence of Talaromyces cellulolyticus strain Y-94, a source of lignocellulosic biomass-degrading enzymes.</title>
        <authorList>
            <person name="Fujii T."/>
            <person name="Koike H."/>
            <person name="Sawayama S."/>
            <person name="Yano S."/>
            <person name="Inoue H."/>
        </authorList>
    </citation>
    <scope>NUCLEOTIDE SEQUENCE [LARGE SCALE GENOMIC DNA]</scope>
    <source>
        <strain evidence="3">Y-94</strain>
    </source>
</reference>
<dbReference type="NCBIfam" id="NF047352">
    <property type="entry name" value="P_loop_sacsin"/>
    <property type="match status" value="1"/>
</dbReference>
<dbReference type="InterPro" id="IPR036890">
    <property type="entry name" value="HATPase_C_sf"/>
</dbReference>
<dbReference type="Gene3D" id="3.30.565.10">
    <property type="entry name" value="Histidine kinase-like ATPase, C-terminal domain"/>
    <property type="match status" value="1"/>
</dbReference>
<dbReference type="PANTHER" id="PTHR32387">
    <property type="entry name" value="WU:FJ29H11"/>
    <property type="match status" value="1"/>
</dbReference>
<proteinExistence type="predicted"/>
<name>A0A6N4SL72_TALPI</name>
<evidence type="ECO:0000313" key="2">
    <source>
        <dbReference type="EMBL" id="GAM40470.1"/>
    </source>
</evidence>
<evidence type="ECO:0000313" key="3">
    <source>
        <dbReference type="Proteomes" id="UP000053095"/>
    </source>
</evidence>
<dbReference type="PANTHER" id="PTHR32387:SF0">
    <property type="entry name" value="PROTEIN NO VEIN"/>
    <property type="match status" value="1"/>
</dbReference>
<dbReference type="Proteomes" id="UP000053095">
    <property type="component" value="Unassembled WGS sequence"/>
</dbReference>
<dbReference type="SUPFAM" id="SSF55874">
    <property type="entry name" value="ATPase domain of HSP90 chaperone/DNA topoisomerase II/histidine kinase"/>
    <property type="match status" value="1"/>
</dbReference>
<dbReference type="EMBL" id="DF933835">
    <property type="protein sequence ID" value="GAM40470.1"/>
    <property type="molecule type" value="Genomic_DNA"/>
</dbReference>